<evidence type="ECO:0000256" key="9">
    <source>
        <dbReference type="ARBA" id="ARBA00022960"/>
    </source>
</evidence>
<dbReference type="PRINTS" id="PR00992">
    <property type="entry name" value="ALARACEMASE"/>
</dbReference>
<dbReference type="InterPro" id="IPR029066">
    <property type="entry name" value="PLP-binding_barrel"/>
</dbReference>
<dbReference type="SUPFAM" id="SSF50621">
    <property type="entry name" value="Alanine racemase C-terminal domain-like"/>
    <property type="match status" value="1"/>
</dbReference>
<dbReference type="SUPFAM" id="SSF63418">
    <property type="entry name" value="MurE/MurF N-terminal domain"/>
    <property type="match status" value="1"/>
</dbReference>
<reference evidence="18 19" key="1">
    <citation type="submission" date="2018-11" db="EMBL/GenBank/DDBJ databases">
        <title>Parancylomarina longa gen. nov., sp. nov., isolated from sediments of southern Okinawa.</title>
        <authorList>
            <person name="Fu T."/>
        </authorList>
    </citation>
    <scope>NUCLEOTIDE SEQUENCE [LARGE SCALE GENOMIC DNA]</scope>
    <source>
        <strain evidence="18 19">T3-2 S1-C</strain>
    </source>
</reference>
<keyword evidence="6" id="KW-0547">Nucleotide-binding</keyword>
<keyword evidence="12" id="KW-0131">Cell cycle</keyword>
<dbReference type="OrthoDB" id="9801978at2"/>
<comment type="pathway">
    <text evidence="14">Amino-acid biosynthesis; D-alanine biosynthesis; D-alanine from L-alanine: step 1/1.</text>
</comment>
<dbReference type="InterPro" id="IPR036565">
    <property type="entry name" value="Mur-like_cat_sf"/>
</dbReference>
<evidence type="ECO:0000313" key="18">
    <source>
        <dbReference type="EMBL" id="RUT78489.1"/>
    </source>
</evidence>
<dbReference type="InterPro" id="IPR051046">
    <property type="entry name" value="MurCDEF_CellWall_CoF430Synth"/>
</dbReference>
<dbReference type="Pfam" id="PF00842">
    <property type="entry name" value="Ala_racemase_C"/>
    <property type="match status" value="1"/>
</dbReference>
<evidence type="ECO:0000256" key="15">
    <source>
        <dbReference type="PIRSR" id="PIRSR600821-50"/>
    </source>
</evidence>
<dbReference type="NCBIfam" id="NF008897">
    <property type="entry name" value="PRK11930.1"/>
    <property type="match status" value="1"/>
</dbReference>
<keyword evidence="7" id="KW-0067">ATP-binding</keyword>
<dbReference type="InterPro" id="IPR000713">
    <property type="entry name" value="Mur_ligase_N"/>
</dbReference>
<dbReference type="Gene3D" id="3.40.1190.10">
    <property type="entry name" value="Mur-like, catalytic domain"/>
    <property type="match status" value="1"/>
</dbReference>
<evidence type="ECO:0000256" key="4">
    <source>
        <dbReference type="ARBA" id="ARBA00022598"/>
    </source>
</evidence>
<feature type="active site" description="Proton acceptor; specific for D-alanine" evidence="14">
    <location>
        <position position="496"/>
    </location>
</feature>
<dbReference type="Gene3D" id="3.90.190.20">
    <property type="entry name" value="Mur ligase, C-terminal domain"/>
    <property type="match status" value="1"/>
</dbReference>
<proteinExistence type="inferred from homology"/>
<dbReference type="Gene3D" id="3.20.20.10">
    <property type="entry name" value="Alanine racemase"/>
    <property type="match status" value="1"/>
</dbReference>
<evidence type="ECO:0000256" key="16">
    <source>
        <dbReference type="PIRSR" id="PIRSR600821-52"/>
    </source>
</evidence>
<dbReference type="FunFam" id="3.20.20.10:FF:000002">
    <property type="entry name" value="Alanine racemase"/>
    <property type="match status" value="1"/>
</dbReference>
<feature type="domain" description="Alanine racemase C-terminal" evidence="17">
    <location>
        <begin position="700"/>
        <end position="824"/>
    </location>
</feature>
<sequence>MRSANNYTIKFISQILTGSLIGNPNLKIHSLSIDSRSLIIPNEALFFALQGERHDGHSHIIELYEKGVRAYVVSNKDSILPDEEFGDAAFILVDNTLTALQSLAQYHRNRFSYPVLGITGSNGKTIVKEWLYQLLCENYSVVRSPKSYNSQIGVPLSIWNMAEESNMAIIEAGISKPNEMQHLAKIIQPSIGLFTHLGDAHRENFASDKQKLEEKIKLFDSCNWIAYCVDEELVHQELYKKFGTEKRLVCWSRKENANLRILTEISENKRTKLKGIYYECIKEIEIPFTDKASIDNAILCWLFLLLLEVDDSEIKRRFSNLEPVAMRMEIKEGIGESTIINDYYNSDLGSLEIALNLMNQQKTDKKKTLILSDIYQTGYSPKKLYREVSKILKQKKVDRIIGIGEGIASQSELFSLEKSFYRTTDIFLSDLNRNEFKNEIILIKGSRSFHFERISNALQYKAHRTVLEVNLNAMVYNLNYFRSLLKPSTKIVVMVKAFSYGSGSTEIANLLQYHRVDYLAVAIADEGVELRNAGITIPIIVMNPEIHSFETIIEYQLEPEIYNISILQEFEKSLKRSGVKNYPIHIKLDTGMHRLGFMQHDLNDLILQLRKNDNFYIRSIFSHLAGADEEQHDIYTEKQIKSFISWCDIIRSNFNYPIDRHILNSAGIERFPDAQFEMVRLGIGLYGIGTFRHQENLMNVSSLKTSISQIKTISSSETIGYSRKGTLEKETAIGIIPIGYADGFNRRLSNGVGKVMINGKLCPIIGNICMDMSMVDLSDVSANEGDEVIIFGDDYPVTIISKQLDTISYEVLTTISRRVKRIYYQE</sequence>
<dbReference type="EMBL" id="RJJX01000008">
    <property type="protein sequence ID" value="RUT78489.1"/>
    <property type="molecule type" value="Genomic_DNA"/>
</dbReference>
<dbReference type="PANTHER" id="PTHR43024:SF1">
    <property type="entry name" value="UDP-N-ACETYLMURAMOYL-TRIPEPTIDE--D-ALANYL-D-ALANINE LIGASE"/>
    <property type="match status" value="1"/>
</dbReference>
<keyword evidence="13" id="KW-0961">Cell wall biogenesis/degradation</keyword>
<comment type="function">
    <text evidence="14">Catalyzes the interconversion of L-alanine and D-alanine. May also act on other amino acids.</text>
</comment>
<dbReference type="GO" id="GO:0008784">
    <property type="term" value="F:alanine racemase activity"/>
    <property type="evidence" value="ECO:0007669"/>
    <property type="project" value="UniProtKB-UniRule"/>
</dbReference>
<dbReference type="Pfam" id="PF01168">
    <property type="entry name" value="Ala_racemase_N"/>
    <property type="match status" value="1"/>
</dbReference>
<dbReference type="InterPro" id="IPR036615">
    <property type="entry name" value="Mur_ligase_C_dom_sf"/>
</dbReference>
<keyword evidence="11 14" id="KW-0413">Isomerase</keyword>
<dbReference type="SUPFAM" id="SSF51419">
    <property type="entry name" value="PLP-binding barrel"/>
    <property type="match status" value="1"/>
</dbReference>
<dbReference type="Pfam" id="PF01225">
    <property type="entry name" value="Mur_ligase"/>
    <property type="match status" value="1"/>
</dbReference>
<feature type="binding site" evidence="14 16">
    <location>
        <position position="770"/>
    </location>
    <ligand>
        <name>substrate</name>
    </ligand>
</feature>
<dbReference type="SUPFAM" id="SSF53623">
    <property type="entry name" value="MurD-like peptide ligases, catalytic domain"/>
    <property type="match status" value="1"/>
</dbReference>
<evidence type="ECO:0000256" key="6">
    <source>
        <dbReference type="ARBA" id="ARBA00022741"/>
    </source>
</evidence>
<evidence type="ECO:0000256" key="7">
    <source>
        <dbReference type="ARBA" id="ARBA00022840"/>
    </source>
</evidence>
<keyword evidence="9" id="KW-0133">Cell shape</keyword>
<evidence type="ECO:0000256" key="12">
    <source>
        <dbReference type="ARBA" id="ARBA00023306"/>
    </source>
</evidence>
<dbReference type="InterPro" id="IPR000821">
    <property type="entry name" value="Ala_racemase"/>
</dbReference>
<keyword evidence="3" id="KW-0963">Cytoplasm</keyword>
<evidence type="ECO:0000256" key="11">
    <source>
        <dbReference type="ARBA" id="ARBA00023235"/>
    </source>
</evidence>
<evidence type="ECO:0000256" key="8">
    <source>
        <dbReference type="ARBA" id="ARBA00022898"/>
    </source>
</evidence>
<accession>A0A434AVK7</accession>
<dbReference type="InterPro" id="IPR009006">
    <property type="entry name" value="Ala_racemase/Decarboxylase_C"/>
</dbReference>
<dbReference type="GO" id="GO:0030632">
    <property type="term" value="P:D-alanine biosynthetic process"/>
    <property type="evidence" value="ECO:0007669"/>
    <property type="project" value="UniProtKB-UniRule"/>
</dbReference>
<comment type="similarity">
    <text evidence="14">Belongs to the alanine racemase family.</text>
</comment>
<dbReference type="Pfam" id="PF08245">
    <property type="entry name" value="Mur_ligase_M"/>
    <property type="match status" value="1"/>
</dbReference>
<organism evidence="18 19">
    <name type="scientific">Ancylomarina longa</name>
    <dbReference type="NCBI Taxonomy" id="2487017"/>
    <lineage>
        <taxon>Bacteria</taxon>
        <taxon>Pseudomonadati</taxon>
        <taxon>Bacteroidota</taxon>
        <taxon>Bacteroidia</taxon>
        <taxon>Marinilabiliales</taxon>
        <taxon>Marinifilaceae</taxon>
        <taxon>Ancylomarina</taxon>
    </lineage>
</organism>
<dbReference type="InterPro" id="IPR005863">
    <property type="entry name" value="UDP-N-AcMur_synth"/>
</dbReference>
<dbReference type="GO" id="GO:0071555">
    <property type="term" value="P:cell wall organization"/>
    <property type="evidence" value="ECO:0007669"/>
    <property type="project" value="UniProtKB-KW"/>
</dbReference>
<dbReference type="GO" id="GO:0030170">
    <property type="term" value="F:pyridoxal phosphate binding"/>
    <property type="evidence" value="ECO:0007669"/>
    <property type="project" value="UniProtKB-UniRule"/>
</dbReference>
<evidence type="ECO:0000256" key="3">
    <source>
        <dbReference type="ARBA" id="ARBA00022490"/>
    </source>
</evidence>
<dbReference type="NCBIfam" id="TIGR01143">
    <property type="entry name" value="murF"/>
    <property type="match status" value="1"/>
</dbReference>
<comment type="cofactor">
    <cofactor evidence="2 14 15">
        <name>pyridoxal 5'-phosphate</name>
        <dbReference type="ChEBI" id="CHEBI:597326"/>
    </cofactor>
</comment>
<dbReference type="NCBIfam" id="TIGR00492">
    <property type="entry name" value="alr"/>
    <property type="match status" value="1"/>
</dbReference>
<dbReference type="UniPathway" id="UPA00042">
    <property type="reaction ID" value="UER00497"/>
</dbReference>
<dbReference type="Gene3D" id="2.40.37.10">
    <property type="entry name" value="Lyase, Ornithine Decarboxylase, Chain A, domain 1"/>
    <property type="match status" value="1"/>
</dbReference>
<gene>
    <name evidence="18" type="ORF">DLK05_07895</name>
</gene>
<evidence type="ECO:0000256" key="10">
    <source>
        <dbReference type="ARBA" id="ARBA00022984"/>
    </source>
</evidence>
<evidence type="ECO:0000256" key="2">
    <source>
        <dbReference type="ARBA" id="ARBA00001933"/>
    </source>
</evidence>
<dbReference type="GO" id="GO:0009252">
    <property type="term" value="P:peptidoglycan biosynthetic process"/>
    <property type="evidence" value="ECO:0007669"/>
    <property type="project" value="UniProtKB-KW"/>
</dbReference>
<evidence type="ECO:0000313" key="19">
    <source>
        <dbReference type="Proteomes" id="UP000282985"/>
    </source>
</evidence>
<keyword evidence="8 14" id="KW-0663">Pyridoxal phosphate</keyword>
<evidence type="ECO:0000256" key="5">
    <source>
        <dbReference type="ARBA" id="ARBA00022618"/>
    </source>
</evidence>
<dbReference type="Proteomes" id="UP000282985">
    <property type="component" value="Unassembled WGS sequence"/>
</dbReference>
<dbReference type="PANTHER" id="PTHR43024">
    <property type="entry name" value="UDP-N-ACETYLMURAMOYL-TRIPEPTIDE--D-ALANYL-D-ALANINE LIGASE"/>
    <property type="match status" value="1"/>
</dbReference>
<dbReference type="GO" id="GO:0005524">
    <property type="term" value="F:ATP binding"/>
    <property type="evidence" value="ECO:0007669"/>
    <property type="project" value="UniProtKB-KW"/>
</dbReference>
<protein>
    <recommendedName>
        <fullName evidence="14">Alanine racemase</fullName>
        <ecNumber evidence="14">5.1.1.1</ecNumber>
    </recommendedName>
</protein>
<comment type="caution">
    <text evidence="18">The sequence shown here is derived from an EMBL/GenBank/DDBJ whole genome shotgun (WGS) entry which is preliminary data.</text>
</comment>
<dbReference type="CDD" id="cd00430">
    <property type="entry name" value="PLPDE_III_AR"/>
    <property type="match status" value="1"/>
</dbReference>
<dbReference type="GO" id="GO:0051301">
    <property type="term" value="P:cell division"/>
    <property type="evidence" value="ECO:0007669"/>
    <property type="project" value="UniProtKB-KW"/>
</dbReference>
<evidence type="ECO:0000259" key="17">
    <source>
        <dbReference type="SMART" id="SM01005"/>
    </source>
</evidence>
<evidence type="ECO:0000256" key="1">
    <source>
        <dbReference type="ARBA" id="ARBA00000316"/>
    </source>
</evidence>
<feature type="binding site" evidence="14 16">
    <location>
        <position position="594"/>
    </location>
    <ligand>
        <name>substrate</name>
    </ligand>
</feature>
<keyword evidence="19" id="KW-1185">Reference proteome</keyword>
<feature type="modified residue" description="N6-(pyridoxal phosphate)lysine" evidence="14 15">
    <location>
        <position position="496"/>
    </location>
</feature>
<dbReference type="GO" id="GO:0047480">
    <property type="term" value="F:UDP-N-acetylmuramoyl-tripeptide-D-alanyl-D-alanine ligase activity"/>
    <property type="evidence" value="ECO:0007669"/>
    <property type="project" value="InterPro"/>
</dbReference>
<dbReference type="SMART" id="SM01005">
    <property type="entry name" value="Ala_racemase_C"/>
    <property type="match status" value="1"/>
</dbReference>
<name>A0A434AVK7_9BACT</name>
<dbReference type="HAMAP" id="MF_01201">
    <property type="entry name" value="Ala_racemase"/>
    <property type="match status" value="1"/>
</dbReference>
<dbReference type="InterPro" id="IPR011079">
    <property type="entry name" value="Ala_racemase_C"/>
</dbReference>
<dbReference type="InterPro" id="IPR001608">
    <property type="entry name" value="Ala_racemase_N"/>
</dbReference>
<dbReference type="InterPro" id="IPR035911">
    <property type="entry name" value="MurE/MurF_N"/>
</dbReference>
<comment type="catalytic activity">
    <reaction evidence="1 14">
        <text>L-alanine = D-alanine</text>
        <dbReference type="Rhea" id="RHEA:20249"/>
        <dbReference type="ChEBI" id="CHEBI:57416"/>
        <dbReference type="ChEBI" id="CHEBI:57972"/>
        <dbReference type="EC" id="5.1.1.1"/>
    </reaction>
</comment>
<dbReference type="AlphaFoldDB" id="A0A434AVK7"/>
<dbReference type="RefSeq" id="WP_127343445.1">
    <property type="nucleotide sequence ID" value="NZ_RJJX01000008.1"/>
</dbReference>
<dbReference type="SUPFAM" id="SSF53244">
    <property type="entry name" value="MurD-like peptide ligases, peptide-binding domain"/>
    <property type="match status" value="1"/>
</dbReference>
<evidence type="ECO:0000256" key="14">
    <source>
        <dbReference type="HAMAP-Rule" id="MF_01201"/>
    </source>
</evidence>
<dbReference type="Gene3D" id="3.40.1390.10">
    <property type="entry name" value="MurE/MurF, N-terminal domain"/>
    <property type="match status" value="1"/>
</dbReference>
<keyword evidence="5" id="KW-0132">Cell division</keyword>
<dbReference type="GO" id="GO:0008360">
    <property type="term" value="P:regulation of cell shape"/>
    <property type="evidence" value="ECO:0007669"/>
    <property type="project" value="UniProtKB-KW"/>
</dbReference>
<dbReference type="InterPro" id="IPR013221">
    <property type="entry name" value="Mur_ligase_cen"/>
</dbReference>
<evidence type="ECO:0000256" key="13">
    <source>
        <dbReference type="ARBA" id="ARBA00023316"/>
    </source>
</evidence>
<dbReference type="EC" id="5.1.1.1" evidence="14"/>
<feature type="active site" description="Proton acceptor; specific for L-alanine" evidence="14">
    <location>
        <position position="721"/>
    </location>
</feature>
<keyword evidence="10" id="KW-0573">Peptidoglycan synthesis</keyword>
<keyword evidence="4 18" id="KW-0436">Ligase</keyword>